<keyword evidence="2" id="KW-0812">Transmembrane</keyword>
<organism evidence="3 4">
    <name type="scientific">Ceratocystis pirilliformis</name>
    <dbReference type="NCBI Taxonomy" id="259994"/>
    <lineage>
        <taxon>Eukaryota</taxon>
        <taxon>Fungi</taxon>
        <taxon>Dikarya</taxon>
        <taxon>Ascomycota</taxon>
        <taxon>Pezizomycotina</taxon>
        <taxon>Sordariomycetes</taxon>
        <taxon>Hypocreomycetidae</taxon>
        <taxon>Microascales</taxon>
        <taxon>Ceratocystidaceae</taxon>
        <taxon>Ceratocystis</taxon>
    </lineage>
</organism>
<dbReference type="Proteomes" id="UP001583280">
    <property type="component" value="Unassembled WGS sequence"/>
</dbReference>
<feature type="transmembrane region" description="Helical" evidence="2">
    <location>
        <begin position="145"/>
        <end position="168"/>
    </location>
</feature>
<proteinExistence type="predicted"/>
<dbReference type="EMBL" id="JAWDJO010000145">
    <property type="protein sequence ID" value="KAL1891807.1"/>
    <property type="molecule type" value="Genomic_DNA"/>
</dbReference>
<keyword evidence="2" id="KW-0472">Membrane</keyword>
<evidence type="ECO:0000313" key="3">
    <source>
        <dbReference type="EMBL" id="KAL1891807.1"/>
    </source>
</evidence>
<gene>
    <name evidence="3" type="ORF">Cpir12675_004812</name>
</gene>
<evidence type="ECO:0000313" key="4">
    <source>
        <dbReference type="Proteomes" id="UP001583280"/>
    </source>
</evidence>
<comment type="caution">
    <text evidence="3">The sequence shown here is derived from an EMBL/GenBank/DDBJ whole genome shotgun (WGS) entry which is preliminary data.</text>
</comment>
<reference evidence="3 4" key="1">
    <citation type="journal article" date="2024" name="IMA Fungus">
        <title>IMA Genome - F19 : A genome assembly and annotation guide to empower mycologists, including annotated draft genome sequences of Ceratocystis pirilliformis, Diaporthe australafricana, Fusarium ophioides, Paecilomyces lecythidis, and Sporothrix stenoceras.</title>
        <authorList>
            <person name="Aylward J."/>
            <person name="Wilson A.M."/>
            <person name="Visagie C.M."/>
            <person name="Spraker J."/>
            <person name="Barnes I."/>
            <person name="Buitendag C."/>
            <person name="Ceriani C."/>
            <person name="Del Mar Angel L."/>
            <person name="du Plessis D."/>
            <person name="Fuchs T."/>
            <person name="Gasser K."/>
            <person name="Kramer D."/>
            <person name="Li W."/>
            <person name="Munsamy K."/>
            <person name="Piso A."/>
            <person name="Price J.L."/>
            <person name="Sonnekus B."/>
            <person name="Thomas C."/>
            <person name="van der Nest A."/>
            <person name="van Dijk A."/>
            <person name="van Heerden A."/>
            <person name="van Vuuren N."/>
            <person name="Yilmaz N."/>
            <person name="Duong T.A."/>
            <person name="van der Merwe N.A."/>
            <person name="Wingfield M.J."/>
            <person name="Wingfield B.D."/>
        </authorList>
    </citation>
    <scope>NUCLEOTIDE SEQUENCE [LARGE SCALE GENOMIC DNA]</scope>
    <source>
        <strain evidence="3 4">CMW 12675</strain>
    </source>
</reference>
<keyword evidence="4" id="KW-1185">Reference proteome</keyword>
<evidence type="ECO:0000256" key="2">
    <source>
        <dbReference type="SAM" id="Phobius"/>
    </source>
</evidence>
<name>A0ABR3YVA5_9PEZI</name>
<keyword evidence="2" id="KW-1133">Transmembrane helix</keyword>
<evidence type="ECO:0000256" key="1">
    <source>
        <dbReference type="SAM" id="MobiDB-lite"/>
    </source>
</evidence>
<sequence length="200" mass="21902">MTPSPLAHSATTPRFRDSRDLERGSIDLSFVPQGKPISHLSPLPQRNWEEAPTVHFESASPMESTEDTAPLSHANKAVNETGPGLRPTPNVTTTVYASPQPGRRFNSSPKTVSWWRWRPRKHAVQTSCSQHGFSRQKRRICGLQWSSFLIVAAVVLLLSVSAITSIAVSMSGSKDGNAINYPKMDSTNSSISTPGYPPYS</sequence>
<accession>A0ABR3YVA5</accession>
<feature type="region of interest" description="Disordered" evidence="1">
    <location>
        <begin position="177"/>
        <end position="200"/>
    </location>
</feature>
<protein>
    <submittedName>
        <fullName evidence="3">Uncharacterized protein</fullName>
    </submittedName>
</protein>
<feature type="region of interest" description="Disordered" evidence="1">
    <location>
        <begin position="1"/>
        <end position="21"/>
    </location>
</feature>